<gene>
    <name evidence="4" type="ORF">CWS31_014310</name>
</gene>
<dbReference type="EMBL" id="PJAI02000019">
    <property type="protein sequence ID" value="TYK64744.1"/>
    <property type="molecule type" value="Genomic_DNA"/>
</dbReference>
<keyword evidence="2" id="KW-0560">Oxidoreductase</keyword>
<reference evidence="4 5" key="1">
    <citation type="submission" date="2019-08" db="EMBL/GenBank/DDBJ databases">
        <title>Microbe sample from Colwellia echini.</title>
        <authorList>
            <person name="Christiansen L."/>
            <person name="Pathiraja D."/>
            <person name="Schultz-Johansen M."/>
            <person name="Choi I.-G."/>
            <person name="Stougaard P."/>
        </authorList>
    </citation>
    <scope>NUCLEOTIDE SEQUENCE [LARGE SCALE GENOMIC DNA]</scope>
    <source>
        <strain evidence="4 5">A3</strain>
    </source>
</reference>
<protein>
    <submittedName>
        <fullName evidence="4">Arachidonate 15-lipoxygenase</fullName>
    </submittedName>
</protein>
<name>A0ABY3MU85_9GAMM</name>
<dbReference type="PANTHER" id="PTHR11771">
    <property type="entry name" value="LIPOXYGENASE"/>
    <property type="match status" value="1"/>
</dbReference>
<keyword evidence="1" id="KW-0479">Metal-binding</keyword>
<dbReference type="Pfam" id="PF00305">
    <property type="entry name" value="Lipoxygenase"/>
    <property type="match status" value="1"/>
</dbReference>
<organism evidence="4 5">
    <name type="scientific">Colwellia echini</name>
    <dbReference type="NCBI Taxonomy" id="1982103"/>
    <lineage>
        <taxon>Bacteria</taxon>
        <taxon>Pseudomonadati</taxon>
        <taxon>Pseudomonadota</taxon>
        <taxon>Gammaproteobacteria</taxon>
        <taxon>Alteromonadales</taxon>
        <taxon>Colwelliaceae</taxon>
        <taxon>Colwellia</taxon>
    </lineage>
</organism>
<dbReference type="RefSeq" id="WP_101342991.1">
    <property type="nucleotide sequence ID" value="NZ_PJAI02000019.1"/>
</dbReference>
<dbReference type="InterPro" id="IPR036226">
    <property type="entry name" value="LipOase_C_sf"/>
</dbReference>
<evidence type="ECO:0000256" key="2">
    <source>
        <dbReference type="ARBA" id="ARBA00023002"/>
    </source>
</evidence>
<dbReference type="Gene3D" id="1.20.245.10">
    <property type="entry name" value="Lipoxygenase-1, Domain 5"/>
    <property type="match status" value="1"/>
</dbReference>
<evidence type="ECO:0000313" key="4">
    <source>
        <dbReference type="EMBL" id="TYK64744.1"/>
    </source>
</evidence>
<evidence type="ECO:0000313" key="5">
    <source>
        <dbReference type="Proteomes" id="UP000815846"/>
    </source>
</evidence>
<evidence type="ECO:0000259" key="3">
    <source>
        <dbReference type="PROSITE" id="PS51393"/>
    </source>
</evidence>
<dbReference type="SUPFAM" id="SSF48484">
    <property type="entry name" value="Lipoxigenase"/>
    <property type="match status" value="1"/>
</dbReference>
<accession>A0ABY3MU85</accession>
<comment type="caution">
    <text evidence="4">The sequence shown here is derived from an EMBL/GenBank/DDBJ whole genome shotgun (WGS) entry which is preliminary data.</text>
</comment>
<proteinExistence type="predicted"/>
<dbReference type="PROSITE" id="PS51393">
    <property type="entry name" value="LIPOXYGENASE_3"/>
    <property type="match status" value="1"/>
</dbReference>
<sequence>MSQNKIPSLPQHDSVELINDRQFQLSLARTKYNYMTSYLEGVPLSADVPAGEEFSFKYKEAIINIFVQMAKNFKANVVELLEKEMKGDLDDDVFTAIEQSYQTLAAEMSVFHPSQDVKNLKCFMQSLSKLPAALKDAQNVPQDLLKMMTGIEAVIQEVMVEGPTALLKSTLYDLLNNSGNRDYLTANSISDYRELYQGFETPPLTVSIKEKPWMEQNKAPYKQDWFFGYLQTAGFNTTNLLAVRENNNQAKSAILLSKLLEKMPLTNEILQSVLADKTITLATAVAEKRLYVCDYTMLIDKQSNVLHGKQRYVTAPIAVFYWSNTHVQGYPETKGYMRPVAIQLDQQFDPVKTPIFTPNDCSNANDKNGFKWQIAKQTVNICSAIQHENVAHLGACHLILDTIIIAAHRELAEQHPILTLLTPHFRFTLNINNDALHNLIVPGGVTACDVGLTPESSFAMITQARQAWRWDEQSPEQLFIDRGVDSDSLSHFEFRDDTLLLWAAIKKFVREYLTVYYKNNDSTVSEDTELQGFINALVSPQLANFKGLTGLTATNDSKQPYTINSFDYLVELVAHIIYIAGPQHAAVNYSQYPLMSFAPSVTGCIYHQPPGKDTEVNEEDDLLAWCPPLDIALYTLSFEYLLSGMQYDVFGKYNEDPRISYFKDDQVAQLVTDFQCQLAAIEIEICQRNKVRAMPYTFQLPSMIPNSTSI</sequence>
<dbReference type="InterPro" id="IPR013819">
    <property type="entry name" value="LipOase_C"/>
</dbReference>
<dbReference type="Proteomes" id="UP000815846">
    <property type="component" value="Unassembled WGS sequence"/>
</dbReference>
<keyword evidence="5" id="KW-1185">Reference proteome</keyword>
<dbReference type="Gene3D" id="3.10.450.60">
    <property type="match status" value="1"/>
</dbReference>
<evidence type="ECO:0000256" key="1">
    <source>
        <dbReference type="ARBA" id="ARBA00022723"/>
    </source>
</evidence>
<feature type="domain" description="Lipoxygenase" evidence="3">
    <location>
        <begin position="165"/>
        <end position="710"/>
    </location>
</feature>
<dbReference type="InterPro" id="IPR000907">
    <property type="entry name" value="LipOase"/>
</dbReference>